<organism evidence="3 4">
    <name type="scientific">Mucilaginibacter yixingensis</name>
    <dbReference type="NCBI Taxonomy" id="1295612"/>
    <lineage>
        <taxon>Bacteria</taxon>
        <taxon>Pseudomonadati</taxon>
        <taxon>Bacteroidota</taxon>
        <taxon>Sphingobacteriia</taxon>
        <taxon>Sphingobacteriales</taxon>
        <taxon>Sphingobacteriaceae</taxon>
        <taxon>Mucilaginibacter</taxon>
    </lineage>
</organism>
<keyword evidence="4" id="KW-1185">Reference proteome</keyword>
<dbReference type="OrthoDB" id="9805728at2"/>
<dbReference type="AlphaFoldDB" id="A0A2T5J4N5"/>
<dbReference type="RefSeq" id="WP_107831369.1">
    <property type="nucleotide sequence ID" value="NZ_CP160205.1"/>
</dbReference>
<dbReference type="InterPro" id="IPR036866">
    <property type="entry name" value="RibonucZ/Hydroxyglut_hydro"/>
</dbReference>
<evidence type="ECO:0000313" key="3">
    <source>
        <dbReference type="EMBL" id="PTQ92630.1"/>
    </source>
</evidence>
<comment type="caution">
    <text evidence="3">The sequence shown here is derived from an EMBL/GenBank/DDBJ whole genome shotgun (WGS) entry which is preliminary data.</text>
</comment>
<dbReference type="GO" id="GO:0016787">
    <property type="term" value="F:hydrolase activity"/>
    <property type="evidence" value="ECO:0007669"/>
    <property type="project" value="UniProtKB-KW"/>
</dbReference>
<sequence length="252" mass="27951">MNLQLLRNATLVLSINGKTILIDPMLGKKGSYDPIINTANSIRNPTVDLPINDQALQQLINSTDAVLLTHLHRDHWDETAQQLLPKHIPVYASPIDVNAILQSGFNNVIPVEKEIQVGKVQIIRTDGHHGKGEIETLLGKVCGYVIIYEQQRIYIAGDTIWCDEVAQAIDKYKPNHIILNGGGARFNTGDPIIMDIKDILTVCHYAPIANIYVVHLESVNHITESRADIKAALQANGFEHRAHVPDNGEVFL</sequence>
<evidence type="ECO:0000259" key="2">
    <source>
        <dbReference type="SMART" id="SM00849"/>
    </source>
</evidence>
<dbReference type="SUPFAM" id="SSF56281">
    <property type="entry name" value="Metallo-hydrolase/oxidoreductase"/>
    <property type="match status" value="1"/>
</dbReference>
<reference evidence="3 4" key="1">
    <citation type="submission" date="2018-04" db="EMBL/GenBank/DDBJ databases">
        <title>Genomic Encyclopedia of Archaeal and Bacterial Type Strains, Phase II (KMG-II): from individual species to whole genera.</title>
        <authorList>
            <person name="Goeker M."/>
        </authorList>
    </citation>
    <scope>NUCLEOTIDE SEQUENCE [LARGE SCALE GENOMIC DNA]</scope>
    <source>
        <strain evidence="3 4">DSM 26809</strain>
    </source>
</reference>
<dbReference type="EMBL" id="QAOQ01000011">
    <property type="protein sequence ID" value="PTQ92630.1"/>
    <property type="molecule type" value="Genomic_DNA"/>
</dbReference>
<dbReference type="Gene3D" id="3.60.15.10">
    <property type="entry name" value="Ribonuclease Z/Hydroxyacylglutathione hydrolase-like"/>
    <property type="match status" value="1"/>
</dbReference>
<protein>
    <submittedName>
        <fullName evidence="3">L-ascorbate metabolism protein UlaG (Beta-lactamase superfamily)</fullName>
    </submittedName>
</protein>
<accession>A0A2T5J4N5</accession>
<dbReference type="PANTHER" id="PTHR43546:SF9">
    <property type="entry name" value="L-ASCORBATE-6-PHOSPHATE LACTONASE ULAG-RELATED"/>
    <property type="match status" value="1"/>
</dbReference>
<dbReference type="PANTHER" id="PTHR43546">
    <property type="entry name" value="UPF0173 METAL-DEPENDENT HYDROLASE MJ1163-RELATED"/>
    <property type="match status" value="1"/>
</dbReference>
<evidence type="ECO:0000256" key="1">
    <source>
        <dbReference type="ARBA" id="ARBA00022801"/>
    </source>
</evidence>
<name>A0A2T5J4N5_9SPHI</name>
<dbReference type="Proteomes" id="UP000244168">
    <property type="component" value="Unassembled WGS sequence"/>
</dbReference>
<gene>
    <name evidence="3" type="ORF">C8P68_1117</name>
</gene>
<dbReference type="InterPro" id="IPR050114">
    <property type="entry name" value="UPF0173_UPF0282_UlaG_hydrolase"/>
</dbReference>
<dbReference type="Pfam" id="PF12706">
    <property type="entry name" value="Lactamase_B_2"/>
    <property type="match status" value="1"/>
</dbReference>
<dbReference type="SMART" id="SM00849">
    <property type="entry name" value="Lactamase_B"/>
    <property type="match status" value="1"/>
</dbReference>
<proteinExistence type="predicted"/>
<evidence type="ECO:0000313" key="4">
    <source>
        <dbReference type="Proteomes" id="UP000244168"/>
    </source>
</evidence>
<feature type="domain" description="Metallo-beta-lactamase" evidence="2">
    <location>
        <begin position="6"/>
        <end position="204"/>
    </location>
</feature>
<keyword evidence="1" id="KW-0378">Hydrolase</keyword>
<dbReference type="InterPro" id="IPR001279">
    <property type="entry name" value="Metallo-B-lactamas"/>
</dbReference>